<dbReference type="PROSITE" id="PS51375">
    <property type="entry name" value="PPR"/>
    <property type="match status" value="6"/>
</dbReference>
<dbReference type="Proteomes" id="UP000186817">
    <property type="component" value="Unassembled WGS sequence"/>
</dbReference>
<keyword evidence="1" id="KW-0677">Repeat</keyword>
<accession>A0A1Q9EF82</accession>
<feature type="repeat" description="PPR" evidence="2">
    <location>
        <begin position="144"/>
        <end position="178"/>
    </location>
</feature>
<evidence type="ECO:0000256" key="2">
    <source>
        <dbReference type="PROSITE-ProRule" id="PRU00708"/>
    </source>
</evidence>
<keyword evidence="6" id="KW-1185">Reference proteome</keyword>
<feature type="coiled-coil region" evidence="3">
    <location>
        <begin position="919"/>
        <end position="953"/>
    </location>
</feature>
<feature type="compositionally biased region" description="Polar residues" evidence="4">
    <location>
        <begin position="1007"/>
        <end position="1018"/>
    </location>
</feature>
<dbReference type="InterPro" id="IPR002885">
    <property type="entry name" value="PPR_rpt"/>
</dbReference>
<proteinExistence type="predicted"/>
<feature type="region of interest" description="Disordered" evidence="4">
    <location>
        <begin position="1475"/>
        <end position="1507"/>
    </location>
</feature>
<dbReference type="InterPro" id="IPR011990">
    <property type="entry name" value="TPR-like_helical_dom_sf"/>
</dbReference>
<feature type="repeat" description="PPR" evidence="2">
    <location>
        <begin position="179"/>
        <end position="213"/>
    </location>
</feature>
<dbReference type="PANTHER" id="PTHR47936">
    <property type="entry name" value="PPR_LONG DOMAIN-CONTAINING PROTEIN"/>
    <property type="match status" value="1"/>
</dbReference>
<evidence type="ECO:0000256" key="1">
    <source>
        <dbReference type="ARBA" id="ARBA00022737"/>
    </source>
</evidence>
<name>A0A1Q9EF82_SYMMI</name>
<feature type="region of interest" description="Disordered" evidence="4">
    <location>
        <begin position="1137"/>
        <end position="1171"/>
    </location>
</feature>
<reference evidence="5 6" key="1">
    <citation type="submission" date="2016-02" db="EMBL/GenBank/DDBJ databases">
        <title>Genome analysis of coral dinoflagellate symbionts highlights evolutionary adaptations to a symbiotic lifestyle.</title>
        <authorList>
            <person name="Aranda M."/>
            <person name="Li Y."/>
            <person name="Liew Y.J."/>
            <person name="Baumgarten S."/>
            <person name="Simakov O."/>
            <person name="Wilson M."/>
            <person name="Piel J."/>
            <person name="Ashoor H."/>
            <person name="Bougouffa S."/>
            <person name="Bajic V.B."/>
            <person name="Ryu T."/>
            <person name="Ravasi T."/>
            <person name="Bayer T."/>
            <person name="Micklem G."/>
            <person name="Kim H."/>
            <person name="Bhak J."/>
            <person name="Lajeunesse T.C."/>
            <person name="Voolstra C.R."/>
        </authorList>
    </citation>
    <scope>NUCLEOTIDE SEQUENCE [LARGE SCALE GENOMIC DNA]</scope>
    <source>
        <strain evidence="5 6">CCMP2467</strain>
    </source>
</reference>
<dbReference type="NCBIfam" id="TIGR00756">
    <property type="entry name" value="PPR"/>
    <property type="match status" value="1"/>
</dbReference>
<feature type="repeat" description="PPR" evidence="2">
    <location>
        <begin position="354"/>
        <end position="388"/>
    </location>
</feature>
<feature type="region of interest" description="Disordered" evidence="4">
    <location>
        <begin position="1004"/>
        <end position="1035"/>
    </location>
</feature>
<feature type="repeat" description="PPR" evidence="2">
    <location>
        <begin position="214"/>
        <end position="248"/>
    </location>
</feature>
<evidence type="ECO:0000256" key="3">
    <source>
        <dbReference type="SAM" id="Coils"/>
    </source>
</evidence>
<evidence type="ECO:0000313" key="5">
    <source>
        <dbReference type="EMBL" id="OLQ06073.1"/>
    </source>
</evidence>
<feature type="region of interest" description="Disordered" evidence="4">
    <location>
        <begin position="1075"/>
        <end position="1119"/>
    </location>
</feature>
<sequence length="3296" mass="355536">MKGSWKIWVCTAQTLEEMLGPPSDAGCFCLCARVPAMSKSSQLLEGLDRLSQPADAESVGEFMAPKLAKLRGRPRLVGHVLRELRGWRRADLVGAMIAVFQHDGKMTLRLQDFTIAISTCTKAAHWQMALALFRGMPKASITPKVVSYNATISSCEKGSQWQVALQLFEEIPQVKLVPDVISYNATISSCQKDGQWLPALHLFKSMAEVVVIPDAITYNATISSCGKSGQWQLALHLLDNMPKAKIAADIIGYTAAINTCEKGKQWQWSLRLSTAIREAKLPADVMSSNATISSVGKAGQWELAIHLFSAMPKWRLPATVISYNAVISSCEKGQQWPWAVQFLYSMSDAEVTADVISYNATISCCARSARWQLAIHFLDVMPEAELLPNVISFNGAISSCEKGRQWQLAVGLFKAMPKAKILPNVISYNATISSCEKGAQWQLAIGLLHTMPDESLAADVISYSAAISSCEKDEQWQWALHLFTTMDRATLHPELISYNAVISSCENGRKWQLAAHLFARMPNAKVVRDIISYNATISSSARGSQWQLATHLYHELHQDMLHADAVSYNATTSACVQAAKWQLNVHFLDAMQQHEVVESVPVETVLADVFLDAAVLVAGCAELMSQQLLKAAGRPDEDEVRGLWPTLSRVLFGVADMTPSEIFAAAPGLRAHSGDPEPAASSLQELAVKASRLPVEQLPAGRALVKEILQAARAAVAACIPDGGGCGGATTEESHAVVPASELSDTCIRVLKELERSCNIPGLVACALSAWARGRLGAKPGVDGAPQEPPEYDSDADDVAPAKDLLLLLLSHHSMGGRGQWQKPDKSGGGGRDTRDAKYWRGAWSWRSPKEESQFPAYDQDRLGAHWQDKDERPAPLTFSNLLQQRLNLTRKAEQKVVSVGRTIEERKAQWKAYEAKMKRAFLKEQQRCQQEIERLNVELAKALEAQEQARADLVAVHSNFQEPAPVNAGEQLWNATLAGWRADGPDMEAEALLQRALAARAGGPASSFTSAPHTNSGADPVAMQVEAPPPAPVHLPPAAAATAYFPTGPPPPGLTAPAPGSAASVAASLAPQAMRDPYMGSPAPTPAPSLAATPGDRARRELSQHRSSPYQRPRVGEDVFEPTLEQKLEMHRAAALAAQNTSAAHPGPPRPAAEGPPQEHPAHPGAAMRPFGVPVQPVHTMHPGNLGTFVDDDNDLSSPTGDLPEGATCLQAGSSALPCPLANFDIYRVLWCSTVLCVLAGLMFDVPGVRYHAISLGFGGLYGTRPSLHKSCSTTRGSLGKMRIAIAVPKASLRSIVDTVLDCAPGVPDGVMDRAVPLHPQRERSCVMYANKRYCVAAYEHTGFTLLEHAVSSLRLDLSRIAACTFHTADLDVQGNHCEWTLAVVDVPVLADTAASRARQDFFVLCDIRPLGLKPIFVHTHVPKIHVPSLLSNVGIELPSSRQLGISGGTLRRDYVSFEESCVLLFFVMEAEPFSRGSSSSDDDTPLESVVPSAPSPSPDAASFAGLRHTDAPTNEFFDPTLPSGHSWNASTVYTACSGSAAADVDMFSPPAATVPVSDKRPAPASSTLTLGLALPSPGVAPEPSAANEGLGLSDASSYTGGSMPVPIGSASDTPSAVATETHLPVESSAAQPHEPTTLRAFVYVPDVVPEVHTVSAFLPCSVDTALAAVAAARVAADVIRYPQLIPVCPQPFPDRILAVSAPSWLTNRPVVLLDCQRINQVIFAKALHPRLSRESLLLAIGQRHDSAWDIYVHGLLRPLSPGQVISLCHGMLLTFVPGGCGAPATSDLAIRLMSSEGWEPEADVPGLGAYPGQYFWVLTDAWPVLFEVGAWRRALFDQDLARHLQVQTDTLFTKPSHPRVIDGFFEGHLTSGLIVATPRVCRLPCPPARVRDNRLVIFIDARPVMCGFLWLLMDQVNVPVSVVTHRFIDDCPAGYGVSVSGAEVDSFGDEQFLTLEDGLLLTVDYVEYLPAQSPGGSSSPPPDQDDEPGQGDDHTSDAALPTPASPDAPASRNRSRSPRGVPPANVSTLACLPTVSLPWRVAALRRVVMWSTSLLHDVLAENRWFLTPVLRSALPFWLEPFSASLGARFIQVPSWLFQTGLPLAPATSSRLLALTNAESSPSSSSATSSADLLDDVDSDADTAASDEESEPTLVDVVFVLLAPDYATEEVVLQLLLPQSVSDAFDVLDTCRGLSNKQLFPTLCMIWPQPDARWAVALMLPEWIQAEIVCCFDLARVDGRVFAVRVPRVADSYRLLLLAGLALSAEVDIFVPLHPGPLAAGEEIVLTMGDCVSFAPAGSTPEPSVSLREMLGTHLPWMQGPAFPLPVETRYCLVSDQRYCDFVLLPDRSFTYRADIASRLGLQLRDLLLTPAANRVQDAAFAGRSCRTVIAVGHKESAREPSAAIVCLLDCRPLLQGWYRCTALDGWLDLALLRDSLSHSVPEGWALEFAGCQTHWHWRWVEPGDMVRVTLVPMTSNDPSRSDAAGHPQVAMDDDLVDISQPVTLLELAVQDPCCPAFFLAATLVETLFDHFAPCPAGSTDGTGHTVPAASFQLPQRTTISLDSLLSMQGVFSDVSDEIPPQPTSGSVPEFFDLDARFCALPGGRDLLFDFLRSFPFCMLRQPADGLPRPERFQAWVAQGCVGRSPAPSDILVVTTDGSYDPRSGIAGWAVVVSLALTSDLLLPGQFVGSFAGSLQSLRAGEEVSSLALTESCRARQLSFEGTDQVNVRHLPTWAHLHDAFRHAPPHKAAGPDLLPPALCRVFSQRLTELFWPIMMKAVLRANEAVGLKGGVLHRIAKPNAVSNTTAGFRGILVQSCLSKVLHRAVRHLAVDHWNGHAQPMQIGGRQGCPADFGQFCSRAYLAYAKAHSRSAAILFVDISAAYYGVIREAVLGAQGQSRPVEALASSLGLSRDDLQRLQRYIDDEPVLRLQDADDVFSEVANELHRSTWFLLSGDTQLVETFRGTRPGGSLADIVFNILFSKVLDRRDRSAFQQHVPAVPWSGIRSPWPAPAKDAAGCRLTEVSDVIYADDLASFLGCDRAADLPHALSCAAAETVDTLLPHGLNANVGPTKTAAVVAPAGPGSRAVRGDLYGVRRGKIPVIPENRGSFLLDLVPDYKHLGSYISHSGCMLREIRHRLAAGRSALKEGKQRLFACRQIPLTRRVAVFKAHVLSAVLSGVGTWPALNGQEAALFAGGLLSMYRQLLCLRVEGGFSCTSNQILDKVGLLPPLALLHLARLRFLGQLVRNGPDPAWALLSHFSAFLLSELSVPWVILSRIGPAGLPYSATLLVGSVGF</sequence>
<keyword evidence="3" id="KW-0175">Coiled coil</keyword>
<feature type="compositionally biased region" description="Low complexity" evidence="4">
    <location>
        <begin position="1137"/>
        <end position="1146"/>
    </location>
</feature>
<dbReference type="PANTHER" id="PTHR47936:SF1">
    <property type="entry name" value="PENTATRICOPEPTIDE REPEAT-CONTAINING PROTEIN GUN1, CHLOROPLASTIC"/>
    <property type="match status" value="1"/>
</dbReference>
<feature type="repeat" description="PPR" evidence="2">
    <location>
        <begin position="389"/>
        <end position="423"/>
    </location>
</feature>
<feature type="repeat" description="PPR" evidence="2">
    <location>
        <begin position="459"/>
        <end position="493"/>
    </location>
</feature>
<evidence type="ECO:0000256" key="4">
    <source>
        <dbReference type="SAM" id="MobiDB-lite"/>
    </source>
</evidence>
<organism evidence="5 6">
    <name type="scientific">Symbiodinium microadriaticum</name>
    <name type="common">Dinoflagellate</name>
    <name type="synonym">Zooxanthella microadriatica</name>
    <dbReference type="NCBI Taxonomy" id="2951"/>
    <lineage>
        <taxon>Eukaryota</taxon>
        <taxon>Sar</taxon>
        <taxon>Alveolata</taxon>
        <taxon>Dinophyceae</taxon>
        <taxon>Suessiales</taxon>
        <taxon>Symbiodiniaceae</taxon>
        <taxon>Symbiodinium</taxon>
    </lineage>
</organism>
<dbReference type="Gene3D" id="1.25.40.10">
    <property type="entry name" value="Tetratricopeptide repeat domain"/>
    <property type="match status" value="4"/>
</dbReference>
<dbReference type="Pfam" id="PF13812">
    <property type="entry name" value="PPR_3"/>
    <property type="match status" value="3"/>
</dbReference>
<dbReference type="EMBL" id="LSRX01000168">
    <property type="protein sequence ID" value="OLQ06073.1"/>
    <property type="molecule type" value="Genomic_DNA"/>
</dbReference>
<dbReference type="OrthoDB" id="185373at2759"/>
<comment type="caution">
    <text evidence="5">The sequence shown here is derived from an EMBL/GenBank/DDBJ whole genome shotgun (WGS) entry which is preliminary data.</text>
</comment>
<protein>
    <submittedName>
        <fullName evidence="5">Pentatricopeptide repeat-containing protein, chloroplastic</fullName>
    </submittedName>
</protein>
<evidence type="ECO:0000313" key="6">
    <source>
        <dbReference type="Proteomes" id="UP000186817"/>
    </source>
</evidence>
<gene>
    <name evidence="5" type="ORF">AK812_SmicGene10662</name>
</gene>
<feature type="region of interest" description="Disordered" evidence="4">
    <location>
        <begin position="1973"/>
        <end position="2025"/>
    </location>
</feature>
<feature type="region of interest" description="Disordered" evidence="4">
    <location>
        <begin position="1575"/>
        <end position="1599"/>
    </location>
</feature>